<dbReference type="EMBL" id="JELW01000029">
    <property type="protein sequence ID" value="EXU98135.1"/>
    <property type="molecule type" value="Genomic_DNA"/>
</dbReference>
<evidence type="ECO:0000256" key="1">
    <source>
        <dbReference type="SAM" id="MobiDB-lite"/>
    </source>
</evidence>
<evidence type="ECO:0000313" key="2">
    <source>
        <dbReference type="EMBL" id="EXU98135.1"/>
    </source>
</evidence>
<dbReference type="Proteomes" id="UP000030151">
    <property type="component" value="Unassembled WGS sequence"/>
</dbReference>
<accession>A0A0A1URH0</accession>
<organism evidence="2 3">
    <name type="scientific">Metarhizium robertsii</name>
    <dbReference type="NCBI Taxonomy" id="568076"/>
    <lineage>
        <taxon>Eukaryota</taxon>
        <taxon>Fungi</taxon>
        <taxon>Dikarya</taxon>
        <taxon>Ascomycota</taxon>
        <taxon>Pezizomycotina</taxon>
        <taxon>Sordariomycetes</taxon>
        <taxon>Hypocreomycetidae</taxon>
        <taxon>Hypocreales</taxon>
        <taxon>Clavicipitaceae</taxon>
        <taxon>Metarhizium</taxon>
    </lineage>
</organism>
<dbReference type="AlphaFoldDB" id="A0A0A1URH0"/>
<feature type="region of interest" description="Disordered" evidence="1">
    <location>
        <begin position="80"/>
        <end position="101"/>
    </location>
</feature>
<feature type="region of interest" description="Disordered" evidence="1">
    <location>
        <begin position="34"/>
        <end position="61"/>
    </location>
</feature>
<dbReference type="HOGENOM" id="CLU_093927_0_0_1"/>
<dbReference type="OrthoDB" id="4868140at2759"/>
<comment type="caution">
    <text evidence="2">The sequence shown here is derived from an EMBL/GenBank/DDBJ whole genome shotgun (WGS) entry which is preliminary data.</text>
</comment>
<sequence>MQPMAGQEEPEVTPISTPLDTDRLHALFSEYEKLVNGQEAPREREGSSEDDEFSCSDQPETRQIGISRLTRNIACEQQRGISKRKTQLQTKATSSRASRMKAALASSAHEYEYRHLGEARRLSNGSIEVEVFWVPTFLPCSQLRGEQAIEEAKNLVTRNFGHTA</sequence>
<protein>
    <submittedName>
        <fullName evidence="2">Uncharacterized protein</fullName>
    </submittedName>
</protein>
<feature type="compositionally biased region" description="Polar residues" evidence="1">
    <location>
        <begin position="87"/>
        <end position="97"/>
    </location>
</feature>
<feature type="region of interest" description="Disordered" evidence="1">
    <location>
        <begin position="1"/>
        <end position="22"/>
    </location>
</feature>
<proteinExistence type="predicted"/>
<gene>
    <name evidence="2" type="ORF">X797_008742</name>
</gene>
<evidence type="ECO:0000313" key="3">
    <source>
        <dbReference type="Proteomes" id="UP000030151"/>
    </source>
</evidence>
<name>A0A0A1URH0_9HYPO</name>
<reference evidence="2 3" key="1">
    <citation type="submission" date="2014-02" db="EMBL/GenBank/DDBJ databases">
        <title>The genome sequence of the entomopathogenic fungus Metarhizium robertsii ARSEF 2575.</title>
        <authorList>
            <person name="Giuliano Garisto Donzelli B."/>
            <person name="Roe B.A."/>
            <person name="Macmil S.L."/>
            <person name="Krasnoff S.B."/>
            <person name="Gibson D.M."/>
        </authorList>
    </citation>
    <scope>NUCLEOTIDE SEQUENCE [LARGE SCALE GENOMIC DNA]</scope>
    <source>
        <strain evidence="2 3">ARSEF 2575</strain>
    </source>
</reference>